<evidence type="ECO:0000313" key="3">
    <source>
        <dbReference type="Proteomes" id="UP000625527"/>
    </source>
</evidence>
<dbReference type="Pfam" id="PF14329">
    <property type="entry name" value="DUF4386"/>
    <property type="match status" value="1"/>
</dbReference>
<feature type="transmembrane region" description="Helical" evidence="1">
    <location>
        <begin position="140"/>
        <end position="161"/>
    </location>
</feature>
<comment type="caution">
    <text evidence="2">The sequence shown here is derived from an EMBL/GenBank/DDBJ whole genome shotgun (WGS) entry which is preliminary data.</text>
</comment>
<dbReference type="EMBL" id="JADAQT010000067">
    <property type="protein sequence ID" value="MBE1875646.1"/>
    <property type="molecule type" value="Genomic_DNA"/>
</dbReference>
<sequence>MTSTAPPGTLTHPRDAAVAAGVATLGMAVAGPFANMTVLGLAGPGPDGAAERIAAGQALLGLAITAFLLVAILDVVLAWAVWRFFGSGHRELPALAAWLRVTYAAVLATAVGHLSTALGIATGPAPDDAAARAALDQFTATWQLGLVVFAAHLAVLGVIVLRDHVTPSLLGVVLLVAGFGYAADGVARLFLPDDAVLLTVLTGLLVASSLLGEVALGIWFLVRGGRSR</sequence>
<organism evidence="2 3">
    <name type="scientific">Myceligenerans pegani</name>
    <dbReference type="NCBI Taxonomy" id="2776917"/>
    <lineage>
        <taxon>Bacteria</taxon>
        <taxon>Bacillati</taxon>
        <taxon>Actinomycetota</taxon>
        <taxon>Actinomycetes</taxon>
        <taxon>Micrococcales</taxon>
        <taxon>Promicromonosporaceae</taxon>
        <taxon>Myceligenerans</taxon>
    </lineage>
</organism>
<keyword evidence="1" id="KW-0812">Transmembrane</keyword>
<proteinExistence type="predicted"/>
<name>A0ABR9MXB8_9MICO</name>
<feature type="transmembrane region" description="Helical" evidence="1">
    <location>
        <begin position="16"/>
        <end position="38"/>
    </location>
</feature>
<feature type="transmembrane region" description="Helical" evidence="1">
    <location>
        <begin position="197"/>
        <end position="222"/>
    </location>
</feature>
<keyword evidence="3" id="KW-1185">Reference proteome</keyword>
<evidence type="ECO:0000313" key="2">
    <source>
        <dbReference type="EMBL" id="MBE1875646.1"/>
    </source>
</evidence>
<keyword evidence="1" id="KW-1133">Transmembrane helix</keyword>
<feature type="transmembrane region" description="Helical" evidence="1">
    <location>
        <begin position="168"/>
        <end position="191"/>
    </location>
</feature>
<protein>
    <submittedName>
        <fullName evidence="2">DUF4386 domain-containing protein</fullName>
    </submittedName>
</protein>
<dbReference type="InterPro" id="IPR025495">
    <property type="entry name" value="DUF4386"/>
</dbReference>
<feature type="transmembrane region" description="Helical" evidence="1">
    <location>
        <begin position="58"/>
        <end position="85"/>
    </location>
</feature>
<evidence type="ECO:0000256" key="1">
    <source>
        <dbReference type="SAM" id="Phobius"/>
    </source>
</evidence>
<dbReference type="RefSeq" id="WP_192862220.1">
    <property type="nucleotide sequence ID" value="NZ_JADAQT010000067.1"/>
</dbReference>
<reference evidence="2 3" key="1">
    <citation type="submission" date="2020-10" db="EMBL/GenBank/DDBJ databases">
        <title>Myceligenerans pegani sp. nov., an endophytic actinomycete isolated from Peganum harmala L. in Xinjiang, China.</title>
        <authorList>
            <person name="Xin L."/>
        </authorList>
    </citation>
    <scope>NUCLEOTIDE SEQUENCE [LARGE SCALE GENOMIC DNA]</scope>
    <source>
        <strain evidence="2 3">TRM65318</strain>
    </source>
</reference>
<accession>A0ABR9MXB8</accession>
<feature type="transmembrane region" description="Helical" evidence="1">
    <location>
        <begin position="97"/>
        <end position="120"/>
    </location>
</feature>
<gene>
    <name evidence="2" type="ORF">IHE71_07980</name>
</gene>
<keyword evidence="1" id="KW-0472">Membrane</keyword>
<dbReference type="Proteomes" id="UP000625527">
    <property type="component" value="Unassembled WGS sequence"/>
</dbReference>